<dbReference type="EMBL" id="JAUEPS010000019">
    <property type="protein sequence ID" value="KAK0457975.1"/>
    <property type="molecule type" value="Genomic_DNA"/>
</dbReference>
<organism evidence="1 2">
    <name type="scientific">Armillaria tabescens</name>
    <name type="common">Ringless honey mushroom</name>
    <name type="synonym">Agaricus tabescens</name>
    <dbReference type="NCBI Taxonomy" id="1929756"/>
    <lineage>
        <taxon>Eukaryota</taxon>
        <taxon>Fungi</taxon>
        <taxon>Dikarya</taxon>
        <taxon>Basidiomycota</taxon>
        <taxon>Agaricomycotina</taxon>
        <taxon>Agaricomycetes</taxon>
        <taxon>Agaricomycetidae</taxon>
        <taxon>Agaricales</taxon>
        <taxon>Marasmiineae</taxon>
        <taxon>Physalacriaceae</taxon>
        <taxon>Desarmillaria</taxon>
    </lineage>
</organism>
<gene>
    <name evidence="1" type="ORF">EV420DRAFT_403985</name>
</gene>
<keyword evidence="2" id="KW-1185">Reference proteome</keyword>
<dbReference type="GeneID" id="85365536"/>
<reference evidence="1" key="1">
    <citation type="submission" date="2023-06" db="EMBL/GenBank/DDBJ databases">
        <authorList>
            <consortium name="Lawrence Berkeley National Laboratory"/>
            <person name="Ahrendt S."/>
            <person name="Sahu N."/>
            <person name="Indic B."/>
            <person name="Wong-Bajracharya J."/>
            <person name="Merenyi Z."/>
            <person name="Ke H.-M."/>
            <person name="Monk M."/>
            <person name="Kocsube S."/>
            <person name="Drula E."/>
            <person name="Lipzen A."/>
            <person name="Balint B."/>
            <person name="Henrissat B."/>
            <person name="Andreopoulos B."/>
            <person name="Martin F.M."/>
            <person name="Harder C.B."/>
            <person name="Rigling D."/>
            <person name="Ford K.L."/>
            <person name="Foster G.D."/>
            <person name="Pangilinan J."/>
            <person name="Papanicolaou A."/>
            <person name="Barry K."/>
            <person name="LaButti K."/>
            <person name="Viragh M."/>
            <person name="Koriabine M."/>
            <person name="Yan M."/>
            <person name="Riley R."/>
            <person name="Champramary S."/>
            <person name="Plett K.L."/>
            <person name="Tsai I.J."/>
            <person name="Slot J."/>
            <person name="Sipos G."/>
            <person name="Plett J."/>
            <person name="Nagy L.G."/>
            <person name="Grigoriev I.V."/>
        </authorList>
    </citation>
    <scope>NUCLEOTIDE SEQUENCE</scope>
    <source>
        <strain evidence="1">CCBAS 213</strain>
    </source>
</reference>
<dbReference type="AlphaFoldDB" id="A0AA39KBE4"/>
<accession>A0AA39KBE4</accession>
<protein>
    <submittedName>
        <fullName evidence="1">Uncharacterized protein</fullName>
    </submittedName>
</protein>
<name>A0AA39KBE4_ARMTA</name>
<evidence type="ECO:0000313" key="2">
    <source>
        <dbReference type="Proteomes" id="UP001175211"/>
    </source>
</evidence>
<evidence type="ECO:0000313" key="1">
    <source>
        <dbReference type="EMBL" id="KAK0457975.1"/>
    </source>
</evidence>
<dbReference type="RefSeq" id="XP_060330267.1">
    <property type="nucleotide sequence ID" value="XM_060481988.1"/>
</dbReference>
<proteinExistence type="predicted"/>
<dbReference type="Proteomes" id="UP001175211">
    <property type="component" value="Unassembled WGS sequence"/>
</dbReference>
<sequence length="179" mass="20006">MSSSRCIQTCSMPAFLFPQLFPTVPSQTTAPHPKPSGTCIFIDHGSPSCCVSWIGPPLDFASLLLATCHHLFIGSLPLPPLILNEPTTTNTSHWRVIRRGCTRRFESQKIPEEIALRSRPCSPLSGHNNPKFCLLVVMPAGVLKCCLLREHDWEEGGIVKQSFLFVRRRPHFKGLLYEA</sequence>
<comment type="caution">
    <text evidence="1">The sequence shown here is derived from an EMBL/GenBank/DDBJ whole genome shotgun (WGS) entry which is preliminary data.</text>
</comment>